<keyword evidence="1" id="KW-1133">Transmembrane helix</keyword>
<sequence>MYGQCWYINYPTLATPFFFFVLFIISVRELRRLQGGTCNPQLWLSLLT</sequence>
<dbReference type="AlphaFoldDB" id="V7B6P4"/>
<evidence type="ECO:0000313" key="3">
    <source>
        <dbReference type="Proteomes" id="UP000000226"/>
    </source>
</evidence>
<dbReference type="EMBL" id="CM002295">
    <property type="protein sequence ID" value="ESW12528.1"/>
    <property type="molecule type" value="Genomic_DNA"/>
</dbReference>
<keyword evidence="1" id="KW-0812">Transmembrane</keyword>
<evidence type="ECO:0000313" key="2">
    <source>
        <dbReference type="EMBL" id="ESW12528.1"/>
    </source>
</evidence>
<dbReference type="Gramene" id="ESW12528">
    <property type="protein sequence ID" value="ESW12528"/>
    <property type="gene ID" value="PHAVU_008G120800g"/>
</dbReference>
<keyword evidence="1" id="KW-0472">Membrane</keyword>
<reference evidence="3" key="1">
    <citation type="journal article" date="2014" name="Nat. Genet.">
        <title>A reference genome for common bean and genome-wide analysis of dual domestications.</title>
        <authorList>
            <person name="Schmutz J."/>
            <person name="McClean P.E."/>
            <person name="Mamidi S."/>
            <person name="Wu G.A."/>
            <person name="Cannon S.B."/>
            <person name="Grimwood J."/>
            <person name="Jenkins J."/>
            <person name="Shu S."/>
            <person name="Song Q."/>
            <person name="Chavarro C."/>
            <person name="Torres-Torres M."/>
            <person name="Geffroy V."/>
            <person name="Moghaddam S.M."/>
            <person name="Gao D."/>
            <person name="Abernathy B."/>
            <person name="Barry K."/>
            <person name="Blair M."/>
            <person name="Brick M.A."/>
            <person name="Chovatia M."/>
            <person name="Gepts P."/>
            <person name="Goodstein D.M."/>
            <person name="Gonzales M."/>
            <person name="Hellsten U."/>
            <person name="Hyten D.L."/>
            <person name="Jia G."/>
            <person name="Kelly J.D."/>
            <person name="Kudrna D."/>
            <person name="Lee R."/>
            <person name="Richard M.M."/>
            <person name="Miklas P.N."/>
            <person name="Osorno J.M."/>
            <person name="Rodrigues J."/>
            <person name="Thareau V."/>
            <person name="Urrea C.A."/>
            <person name="Wang M."/>
            <person name="Yu Y."/>
            <person name="Zhang M."/>
            <person name="Wing R.A."/>
            <person name="Cregan P.B."/>
            <person name="Rokhsar D.S."/>
            <person name="Jackson S.A."/>
        </authorList>
    </citation>
    <scope>NUCLEOTIDE SEQUENCE [LARGE SCALE GENOMIC DNA]</scope>
    <source>
        <strain evidence="3">cv. G19833</strain>
    </source>
</reference>
<dbReference type="Proteomes" id="UP000000226">
    <property type="component" value="Chromosome 8"/>
</dbReference>
<gene>
    <name evidence="2" type="ORF">PHAVU_008G120800g</name>
</gene>
<feature type="transmembrane region" description="Helical" evidence="1">
    <location>
        <begin position="6"/>
        <end position="25"/>
    </location>
</feature>
<evidence type="ECO:0000256" key="1">
    <source>
        <dbReference type="SAM" id="Phobius"/>
    </source>
</evidence>
<name>V7B6P4_PHAVU</name>
<proteinExistence type="predicted"/>
<dbReference type="OrthoDB" id="5823761at2759"/>
<protein>
    <submittedName>
        <fullName evidence="2">Uncharacterized protein</fullName>
    </submittedName>
</protein>
<accession>V7B6P4</accession>
<organism evidence="2 3">
    <name type="scientific">Phaseolus vulgaris</name>
    <name type="common">Kidney bean</name>
    <name type="synonym">French bean</name>
    <dbReference type="NCBI Taxonomy" id="3885"/>
    <lineage>
        <taxon>Eukaryota</taxon>
        <taxon>Viridiplantae</taxon>
        <taxon>Streptophyta</taxon>
        <taxon>Embryophyta</taxon>
        <taxon>Tracheophyta</taxon>
        <taxon>Spermatophyta</taxon>
        <taxon>Magnoliopsida</taxon>
        <taxon>eudicotyledons</taxon>
        <taxon>Gunneridae</taxon>
        <taxon>Pentapetalae</taxon>
        <taxon>rosids</taxon>
        <taxon>fabids</taxon>
        <taxon>Fabales</taxon>
        <taxon>Fabaceae</taxon>
        <taxon>Papilionoideae</taxon>
        <taxon>50 kb inversion clade</taxon>
        <taxon>NPAAA clade</taxon>
        <taxon>indigoferoid/millettioid clade</taxon>
        <taxon>Phaseoleae</taxon>
        <taxon>Phaseolus</taxon>
    </lineage>
</organism>
<keyword evidence="3" id="KW-1185">Reference proteome</keyword>